<dbReference type="Proteomes" id="UP001178461">
    <property type="component" value="Chromosome 10"/>
</dbReference>
<feature type="region of interest" description="Disordered" evidence="1">
    <location>
        <begin position="76"/>
        <end position="143"/>
    </location>
</feature>
<name>A0AA35KVN8_9SAUR</name>
<gene>
    <name evidence="2" type="ORF">PODLI_1B025407</name>
</gene>
<accession>A0AA35KVN8</accession>
<keyword evidence="3" id="KW-1185">Reference proteome</keyword>
<evidence type="ECO:0000313" key="2">
    <source>
        <dbReference type="EMBL" id="CAI5785117.1"/>
    </source>
</evidence>
<feature type="compositionally biased region" description="Gly residues" evidence="1">
    <location>
        <begin position="97"/>
        <end position="111"/>
    </location>
</feature>
<dbReference type="EMBL" id="OX395135">
    <property type="protein sequence ID" value="CAI5785117.1"/>
    <property type="molecule type" value="Genomic_DNA"/>
</dbReference>
<feature type="compositionally biased region" description="Pro residues" evidence="1">
    <location>
        <begin position="133"/>
        <end position="143"/>
    </location>
</feature>
<protein>
    <submittedName>
        <fullName evidence="2">Uncharacterized protein</fullName>
    </submittedName>
</protein>
<dbReference type="AlphaFoldDB" id="A0AA35KVN8"/>
<reference evidence="2" key="1">
    <citation type="submission" date="2022-12" db="EMBL/GenBank/DDBJ databases">
        <authorList>
            <person name="Alioto T."/>
            <person name="Alioto T."/>
            <person name="Gomez Garrido J."/>
        </authorList>
    </citation>
    <scope>NUCLEOTIDE SEQUENCE</scope>
</reference>
<evidence type="ECO:0000256" key="1">
    <source>
        <dbReference type="SAM" id="MobiDB-lite"/>
    </source>
</evidence>
<evidence type="ECO:0000313" key="3">
    <source>
        <dbReference type="Proteomes" id="UP001178461"/>
    </source>
</evidence>
<organism evidence="2 3">
    <name type="scientific">Podarcis lilfordi</name>
    <name type="common">Lilford's wall lizard</name>
    <dbReference type="NCBI Taxonomy" id="74358"/>
    <lineage>
        <taxon>Eukaryota</taxon>
        <taxon>Metazoa</taxon>
        <taxon>Chordata</taxon>
        <taxon>Craniata</taxon>
        <taxon>Vertebrata</taxon>
        <taxon>Euteleostomi</taxon>
        <taxon>Lepidosauria</taxon>
        <taxon>Squamata</taxon>
        <taxon>Bifurcata</taxon>
        <taxon>Unidentata</taxon>
        <taxon>Episquamata</taxon>
        <taxon>Laterata</taxon>
        <taxon>Lacertibaenia</taxon>
        <taxon>Lacertidae</taxon>
        <taxon>Podarcis</taxon>
    </lineage>
</organism>
<proteinExistence type="predicted"/>
<sequence length="143" mass="15312">MEQVLLQVRVQRNPSRPRVATSCRLTRFSKLRVQMQKALLASSLLNSVGLEQPRDWAGAGGGRRVPRRIWVRGGDGGARLARGLGRGFKRRPRPRAGQGGRGDLGCPGARGKGPQQAQARPRGVTRPEAMAAPSPPGSPPLLA</sequence>